<evidence type="ECO:0000259" key="1">
    <source>
        <dbReference type="Pfam" id="PF03061"/>
    </source>
</evidence>
<reference evidence="2 3" key="1">
    <citation type="submission" date="2018-12" db="EMBL/GenBank/DDBJ databases">
        <authorList>
            <consortium name="Pathogen Informatics"/>
        </authorList>
    </citation>
    <scope>NUCLEOTIDE SEQUENCE [LARGE SCALE GENOMIC DNA]</scope>
    <source>
        <strain evidence="2 3">NCTC6754</strain>
    </source>
</reference>
<dbReference type="CDD" id="cd03443">
    <property type="entry name" value="PaaI_thioesterase"/>
    <property type="match status" value="1"/>
</dbReference>
<dbReference type="InterPro" id="IPR006683">
    <property type="entry name" value="Thioestr_dom"/>
</dbReference>
<accession>A0A3S5DM86</accession>
<evidence type="ECO:0000313" key="3">
    <source>
        <dbReference type="Proteomes" id="UP000269208"/>
    </source>
</evidence>
<protein>
    <submittedName>
        <fullName evidence="2">Protein yigI</fullName>
    </submittedName>
</protein>
<dbReference type="EMBL" id="LR134190">
    <property type="protein sequence ID" value="VEB51913.1"/>
    <property type="molecule type" value="Genomic_DNA"/>
</dbReference>
<dbReference type="GO" id="GO:0016790">
    <property type="term" value="F:thiolester hydrolase activity"/>
    <property type="evidence" value="ECO:0007669"/>
    <property type="project" value="UniProtKB-ARBA"/>
</dbReference>
<dbReference type="Proteomes" id="UP000269208">
    <property type="component" value="Chromosome"/>
</dbReference>
<evidence type="ECO:0000313" key="2">
    <source>
        <dbReference type="EMBL" id="VEB51913.1"/>
    </source>
</evidence>
<proteinExistence type="predicted"/>
<dbReference type="InterPro" id="IPR029069">
    <property type="entry name" value="HotDog_dom_sf"/>
</dbReference>
<dbReference type="AlphaFoldDB" id="A0A3S5DM86"/>
<dbReference type="Pfam" id="PF03061">
    <property type="entry name" value="4HBT"/>
    <property type="match status" value="1"/>
</dbReference>
<feature type="domain" description="Thioesterase" evidence="1">
    <location>
        <begin position="12"/>
        <end position="54"/>
    </location>
</feature>
<name>A0A3S5DM86_SALET</name>
<dbReference type="SUPFAM" id="SSF54637">
    <property type="entry name" value="Thioesterase/thiol ester dehydrase-isomerase"/>
    <property type="match status" value="1"/>
</dbReference>
<sequence length="66" mass="7382">MNYASAYRGWETIDLRVDYLRPGRGNRFTATSSLLRAGNKVAVARVELHNEDQLYIASATATYMVG</sequence>
<gene>
    <name evidence="2" type="ORF">NCTC6754_01648</name>
</gene>
<organism evidence="2 3">
    <name type="scientific">Salmonella enterica I</name>
    <dbReference type="NCBI Taxonomy" id="59201"/>
    <lineage>
        <taxon>Bacteria</taxon>
        <taxon>Pseudomonadati</taxon>
        <taxon>Pseudomonadota</taxon>
        <taxon>Gammaproteobacteria</taxon>
        <taxon>Enterobacterales</taxon>
        <taxon>Enterobacteriaceae</taxon>
        <taxon>Salmonella</taxon>
    </lineage>
</organism>
<dbReference type="Gene3D" id="3.10.129.10">
    <property type="entry name" value="Hotdog Thioesterase"/>
    <property type="match status" value="1"/>
</dbReference>